<reference evidence="10 11" key="1">
    <citation type="submission" date="2019-03" db="EMBL/GenBank/DDBJ databases">
        <title>Complete Genome Sequence of Allofrancisella inopinata Strain SYSU YG23 Isolated from Water-Cooling Systems in China.</title>
        <authorList>
            <person name="Ohrman C."/>
            <person name="Uneklint I."/>
            <person name="Sjodin A."/>
        </authorList>
    </citation>
    <scope>NUCLEOTIDE SEQUENCE [LARGE SCALE GENOMIC DNA]</scope>
    <source>
        <strain evidence="10 11">SYSU YG23</strain>
    </source>
</reference>
<feature type="domain" description="C2H2-type" evidence="8">
    <location>
        <begin position="1843"/>
        <end position="1872"/>
    </location>
</feature>
<dbReference type="Gene3D" id="3.90.70.10">
    <property type="entry name" value="Cysteine proteinases"/>
    <property type="match status" value="1"/>
</dbReference>
<dbReference type="FunFam" id="3.30.160.60:FF:000063">
    <property type="entry name" value="Wilms tumor 1-KTS isoform"/>
    <property type="match status" value="1"/>
</dbReference>
<dbReference type="Pfam" id="PF04851">
    <property type="entry name" value="ResIII"/>
    <property type="match status" value="1"/>
</dbReference>
<sequence length="1928" mass="222885">MQSLKNIHCITLNHIARRYDGAYDSFIKLTYALEHYAYTNYYNYNVEVLSNNSYTHIKVIIKCKFHNVEQTFELHKDIHFQGVGYKSADLICKQCKQDFKSDYDEQIDALLADKFEASPSYFGLYYSNKTLHKGLMSKYQQHNLAFVGFIDSDESIIYCMCKLCGYFSIKPIKLLMSGENYNCKKCANKPHLRSNVNEVQIKLHKLYCDKVRITRFYKIYFLYRDNLLVRKKQFLSIREFVDKTGIHYKMFVGAKEDLRSVFKKQSNEVNILPLFYLSNSDCSVFVKSALFKPEITYSGNTLDLSYYILSKEKNINLKGKPVIFVISIDIENTKLPYICNNDIQIIVICTSAEYKKILVNNNQITGLQDNISFIKLKCDDNGHDLARYIVIKKYVAWHYAYSQSIDDFLIIEGNINMVVSANDYVYDWSLLYQYTKQKVTSNGHIVGLIGQEKYEQKTRSGIAAIIYYNSSYIFENLFKYAGYNLWELIPVKYYNYAADSAYTLIALEVLYKQNLAYNYENGYIDIDIDNIKVSRYRKSASSLGLKGVEDYLTVSQGASDVEDFVITALQETVIERYQNKINIPYLKLFMLQNHIPKENISKLAKVIDSYTLNSYVKNNYRDYQKKAINEIESSQEKIKRVFLPTGTGKTYVIFYKALNDYIKGKDVIIIEPFLSLVDQMFSLFKREILENIPRPNLDVKYKFPVLKVATGYNRCLTLAYFAERMREPQHLREKRKYIVSYYSFINLFDSVDKSNLNNVSFIFDEAKITAPEKLLAKLPDFSEKLLMSGSEFDHKYTYKLNYREAFDRDVIRKVKGYKIACTIDQIQNKILENKPFKGIIYVSGQRRLRELIRTIPQSFKKSNSAKHDLQLLTSYLQKCFQNVSINYIYSKKYNKKYIDDTDKLNIYKLENFKNKQDNAVLITYRSLTIGFDDPNLGYIIKLGDLYGSKGEQILGRIVRKFPNNTGGTNLYKKAYYTGEFDENLKCLLAPASANLYSQKLQTPIFAIHKPNITLQPYSKQQVQNPCNLVSKTSFLKQQQYLNPNESIRATMSLNSNSRTSSIDSELRLKNTSIFERHDDSYKSFEDLRVFNIIDAEMSDNPLSPQNRSLSSENNRFYNNTDFKHIRRSSIDSHMSIDSLNSNAQNQINSFTTKKPSFFINKPGTVLKLYGKQQASIRAGIVNHRVNCYINASLQLLSCMEPILRQLTDISDINQRAFAISQRLSEDGAIQQQYKRYISSTNLFNVINEIMTQLISGQKTSIDIVRLLDCFKQQNVANSALDTPIFRNVQGDAHEFIIKLLDITVLDNPSVIHKRIVSCSNCGQRSVTDNPQTFIGVNCNQPHLVISNAVFTENNPSIENLSGENKYLCSSRICGGTKQNARSEIYYDFMDQDYILVHLVLFDTSRSKYTENIYINDIETQGVCYKPIACIVHIGPNIDRGHYIAVSRNTCQDNFVIYNDTKVTKTAYKNIDDVINSFKPKYGYTNPQPYIILYKKQTQSPYVLANRASFLEHPDTNATITAKINTNTRRLSIVSDSPGKPLSPQNRVFFDEYNNFHNDQNFKYVRHPSIGSDIVNNPLSPKSNDTFFDKFSFARLHDEIYTHRAKNEIQNLIKSHHNSAVIAGGDEINSYAAEITIRCENNHETKDYVTNFIESWCQDCEVTGNKDPNKIKKRKASISTSDLEKVVNNNIDIVPSVMGNIGQGFNTDNSVSLSSQLQTYTKKQYKCDFPGCNYKTTFSASLKTHQLRHTGEKSFKCDFEDCDKKFLTEVELKTHQLRHTGGKPFKCDFEDCDKKFLTEVELKTHQLRHTGGKSFKCDFEDCDKKFFTEVELKIHKQRHKGKLLSCDIAGCSRKFAIKAELNRHKKSHEEKPYVCDFEGCSQTCTTSTRLVEHKRVHTGEKPYECEICGYRSARKGDLNRHKKVHESNR</sequence>
<dbReference type="InterPro" id="IPR001394">
    <property type="entry name" value="Peptidase_C19_UCH"/>
</dbReference>
<dbReference type="GO" id="GO:0000978">
    <property type="term" value="F:RNA polymerase II cis-regulatory region sequence-specific DNA binding"/>
    <property type="evidence" value="ECO:0007669"/>
    <property type="project" value="TreeGrafter"/>
</dbReference>
<dbReference type="SMART" id="SM00355">
    <property type="entry name" value="ZnF_C2H2"/>
    <property type="match status" value="7"/>
</dbReference>
<dbReference type="GO" id="GO:0016579">
    <property type="term" value="P:protein deubiquitination"/>
    <property type="evidence" value="ECO:0007669"/>
    <property type="project" value="InterPro"/>
</dbReference>
<feature type="domain" description="C2H2-type" evidence="8">
    <location>
        <begin position="1754"/>
        <end position="1783"/>
    </location>
</feature>
<keyword evidence="5" id="KW-0862">Zinc</keyword>
<evidence type="ECO:0000256" key="4">
    <source>
        <dbReference type="ARBA" id="ARBA00022771"/>
    </source>
</evidence>
<dbReference type="Pfam" id="PF00096">
    <property type="entry name" value="zf-C2H2"/>
    <property type="match status" value="1"/>
</dbReference>
<evidence type="ECO:0000256" key="2">
    <source>
        <dbReference type="ARBA" id="ARBA00022723"/>
    </source>
</evidence>
<dbReference type="GO" id="GO:0005524">
    <property type="term" value="F:ATP binding"/>
    <property type="evidence" value="ECO:0007669"/>
    <property type="project" value="InterPro"/>
</dbReference>
<gene>
    <name evidence="10" type="ORF">E4K63_03790</name>
</gene>
<dbReference type="PANTHER" id="PTHR23235:SF120">
    <property type="entry name" value="KRUPPEL-LIKE FACTOR 15"/>
    <property type="match status" value="1"/>
</dbReference>
<feature type="domain" description="C2H2-type" evidence="8">
    <location>
        <begin position="1872"/>
        <end position="1901"/>
    </location>
</feature>
<feature type="domain" description="C2H2-type" evidence="8">
    <location>
        <begin position="1902"/>
        <end position="1928"/>
    </location>
</feature>
<proteinExistence type="predicted"/>
<accession>A0AAE6YJQ3</accession>
<dbReference type="FunFam" id="3.30.160.60:FF:001601">
    <property type="entry name" value="Uncharacterized protein, isoform A"/>
    <property type="match status" value="1"/>
</dbReference>
<name>A0AAE6YJQ3_9GAMM</name>
<evidence type="ECO:0000259" key="9">
    <source>
        <dbReference type="PROSITE" id="PS50235"/>
    </source>
</evidence>
<dbReference type="SUPFAM" id="SSF54001">
    <property type="entry name" value="Cysteine proteinases"/>
    <property type="match status" value="1"/>
</dbReference>
<evidence type="ECO:0000256" key="3">
    <source>
        <dbReference type="ARBA" id="ARBA00022737"/>
    </source>
</evidence>
<feature type="domain" description="USP" evidence="9">
    <location>
        <begin position="1178"/>
        <end position="1496"/>
    </location>
</feature>
<dbReference type="PROSITE" id="PS00028">
    <property type="entry name" value="ZINC_FINGER_C2H2_1"/>
    <property type="match status" value="5"/>
</dbReference>
<dbReference type="SUPFAM" id="SSF52540">
    <property type="entry name" value="P-loop containing nucleoside triphosphate hydrolases"/>
    <property type="match status" value="1"/>
</dbReference>
<dbReference type="InterPro" id="IPR036236">
    <property type="entry name" value="Znf_C2H2_sf"/>
</dbReference>
<dbReference type="GO" id="GO:0008270">
    <property type="term" value="F:zinc ion binding"/>
    <property type="evidence" value="ECO:0007669"/>
    <property type="project" value="UniProtKB-KW"/>
</dbReference>
<dbReference type="CDD" id="cd02257">
    <property type="entry name" value="Peptidase_C19"/>
    <property type="match status" value="1"/>
</dbReference>
<dbReference type="GO" id="GO:0000981">
    <property type="term" value="F:DNA-binding transcription factor activity, RNA polymerase II-specific"/>
    <property type="evidence" value="ECO:0007669"/>
    <property type="project" value="TreeGrafter"/>
</dbReference>
<feature type="domain" description="C2H2-type" evidence="8">
    <location>
        <begin position="1814"/>
        <end position="1843"/>
    </location>
</feature>
<evidence type="ECO:0000256" key="7">
    <source>
        <dbReference type="PROSITE-ProRule" id="PRU00042"/>
    </source>
</evidence>
<evidence type="ECO:0000256" key="1">
    <source>
        <dbReference type="ARBA" id="ARBA00022499"/>
    </source>
</evidence>
<dbReference type="SUPFAM" id="SSF57667">
    <property type="entry name" value="beta-beta-alpha zinc fingers"/>
    <property type="match status" value="4"/>
</dbReference>
<keyword evidence="11" id="KW-1185">Reference proteome</keyword>
<dbReference type="Gene3D" id="3.40.50.300">
    <property type="entry name" value="P-loop containing nucleotide triphosphate hydrolases"/>
    <property type="match status" value="2"/>
</dbReference>
<dbReference type="GO" id="GO:0004843">
    <property type="term" value="F:cysteine-type deubiquitinase activity"/>
    <property type="evidence" value="ECO:0007669"/>
    <property type="project" value="InterPro"/>
</dbReference>
<evidence type="ECO:0000259" key="8">
    <source>
        <dbReference type="PROSITE" id="PS50157"/>
    </source>
</evidence>
<keyword evidence="4 7" id="KW-0863">Zinc-finger</keyword>
<dbReference type="InterPro" id="IPR027417">
    <property type="entry name" value="P-loop_NTPase"/>
</dbReference>
<dbReference type="PANTHER" id="PTHR23235">
    <property type="entry name" value="KRUEPPEL-LIKE TRANSCRIPTION FACTOR"/>
    <property type="match status" value="1"/>
</dbReference>
<feature type="domain" description="C2H2-type" evidence="8">
    <location>
        <begin position="1724"/>
        <end position="1753"/>
    </location>
</feature>
<keyword evidence="6" id="KW-0832">Ubl conjugation</keyword>
<dbReference type="InterPro" id="IPR006935">
    <property type="entry name" value="Helicase/UvrB_N"/>
</dbReference>
<keyword evidence="1" id="KW-1017">Isopeptide bond</keyword>
<dbReference type="FunFam" id="3.30.160.60:FF:000072">
    <property type="entry name" value="zinc finger protein 143 isoform X1"/>
    <property type="match status" value="1"/>
</dbReference>
<dbReference type="Pfam" id="PF00443">
    <property type="entry name" value="UCH"/>
    <property type="match status" value="1"/>
</dbReference>
<dbReference type="RefSeq" id="WP_133940726.1">
    <property type="nucleotide sequence ID" value="NZ_CP038241.1"/>
</dbReference>
<evidence type="ECO:0000313" key="10">
    <source>
        <dbReference type="EMBL" id="QIV95997.1"/>
    </source>
</evidence>
<dbReference type="InterPro" id="IPR028889">
    <property type="entry name" value="USP"/>
</dbReference>
<dbReference type="Proteomes" id="UP000502004">
    <property type="component" value="Chromosome"/>
</dbReference>
<dbReference type="EMBL" id="CP038241">
    <property type="protein sequence ID" value="QIV95997.1"/>
    <property type="molecule type" value="Genomic_DNA"/>
</dbReference>
<dbReference type="InterPro" id="IPR038765">
    <property type="entry name" value="Papain-like_cys_pep_sf"/>
</dbReference>
<dbReference type="KEGG" id="aii:E4K63_03790"/>
<evidence type="ECO:0000256" key="5">
    <source>
        <dbReference type="ARBA" id="ARBA00022833"/>
    </source>
</evidence>
<feature type="domain" description="C2H2-type" evidence="8">
    <location>
        <begin position="1784"/>
        <end position="1813"/>
    </location>
</feature>
<keyword evidence="2" id="KW-0479">Metal-binding</keyword>
<keyword evidence="3" id="KW-0677">Repeat</keyword>
<organism evidence="10 11">
    <name type="scientific">Allofrancisella inopinata</name>
    <dbReference type="NCBI Taxonomy" id="1085647"/>
    <lineage>
        <taxon>Bacteria</taxon>
        <taxon>Pseudomonadati</taxon>
        <taxon>Pseudomonadota</taxon>
        <taxon>Gammaproteobacteria</taxon>
        <taxon>Thiotrichales</taxon>
        <taxon>Francisellaceae</taxon>
        <taxon>Allofrancisella</taxon>
    </lineage>
</organism>
<evidence type="ECO:0000256" key="6">
    <source>
        <dbReference type="ARBA" id="ARBA00022843"/>
    </source>
</evidence>
<protein>
    <submittedName>
        <fullName evidence="10">Uncharacterized protein</fullName>
    </submittedName>
</protein>
<dbReference type="PROSITE" id="PS50157">
    <property type="entry name" value="ZINC_FINGER_C2H2_2"/>
    <property type="match status" value="7"/>
</dbReference>
<dbReference type="PROSITE" id="PS50235">
    <property type="entry name" value="USP_3"/>
    <property type="match status" value="1"/>
</dbReference>
<dbReference type="InterPro" id="IPR013087">
    <property type="entry name" value="Znf_C2H2_type"/>
</dbReference>
<evidence type="ECO:0000313" key="11">
    <source>
        <dbReference type="Proteomes" id="UP000502004"/>
    </source>
</evidence>
<dbReference type="Gene3D" id="3.30.160.60">
    <property type="entry name" value="Classic Zinc Finger"/>
    <property type="match status" value="6"/>
</dbReference>